<dbReference type="PANTHER" id="PTHR43630">
    <property type="entry name" value="POLY-BETA-1,6-N-ACETYL-D-GLUCOSAMINE SYNTHASE"/>
    <property type="match status" value="1"/>
</dbReference>
<dbReference type="EMBL" id="BBNS01000005">
    <property type="protein sequence ID" value="GAL70455.1"/>
    <property type="molecule type" value="Genomic_DNA"/>
</dbReference>
<dbReference type="InterPro" id="IPR001173">
    <property type="entry name" value="Glyco_trans_2-like"/>
</dbReference>
<dbReference type="RefSeq" id="WP_238567155.1">
    <property type="nucleotide sequence ID" value="NZ_BBNS01000005.1"/>
</dbReference>
<organism evidence="5 6">
    <name type="scientific">Jejuia pallidilutea</name>
    <dbReference type="NCBI Taxonomy" id="504487"/>
    <lineage>
        <taxon>Bacteria</taxon>
        <taxon>Pseudomonadati</taxon>
        <taxon>Bacteroidota</taxon>
        <taxon>Flavobacteriia</taxon>
        <taxon>Flavobacteriales</taxon>
        <taxon>Flavobacteriaceae</taxon>
        <taxon>Jejuia</taxon>
    </lineage>
</organism>
<protein>
    <submittedName>
        <fullName evidence="5">N-acetylglucosaminyltransferase</fullName>
    </submittedName>
</protein>
<evidence type="ECO:0000256" key="3">
    <source>
        <dbReference type="ARBA" id="ARBA00022679"/>
    </source>
</evidence>
<dbReference type="Pfam" id="PF00535">
    <property type="entry name" value="Glycos_transf_2"/>
    <property type="match status" value="1"/>
</dbReference>
<dbReference type="InterPro" id="IPR029044">
    <property type="entry name" value="Nucleotide-diphossugar_trans"/>
</dbReference>
<keyword evidence="3 5" id="KW-0808">Transferase</keyword>
<proteinExistence type="inferred from homology"/>
<dbReference type="PANTHER" id="PTHR43630:SF1">
    <property type="entry name" value="POLY-BETA-1,6-N-ACETYL-D-GLUCOSAMINE SYNTHASE"/>
    <property type="match status" value="1"/>
</dbReference>
<name>A0A090W0C5_9FLAO</name>
<comment type="caution">
    <text evidence="5">The sequence shown here is derived from an EMBL/GenBank/DDBJ whole genome shotgun (WGS) entry which is preliminary data.</text>
</comment>
<dbReference type="AlphaFoldDB" id="A0A090W0C5"/>
<comment type="similarity">
    <text evidence="1">Belongs to the glycosyltransferase 2 family.</text>
</comment>
<evidence type="ECO:0000256" key="2">
    <source>
        <dbReference type="ARBA" id="ARBA00022676"/>
    </source>
</evidence>
<dbReference type="SUPFAM" id="SSF53448">
    <property type="entry name" value="Nucleotide-diphospho-sugar transferases"/>
    <property type="match status" value="1"/>
</dbReference>
<evidence type="ECO:0000313" key="6">
    <source>
        <dbReference type="Proteomes" id="UP000029646"/>
    </source>
</evidence>
<evidence type="ECO:0000313" key="5">
    <source>
        <dbReference type="EMBL" id="GAL70455.1"/>
    </source>
</evidence>
<reference evidence="5 6" key="1">
    <citation type="journal article" date="2014" name="Genome Announc.">
        <title>Draft Genome Sequence of Marine Flavobacterium Jejuia pallidilutea Strain 11shimoA1 and Pigmentation Mutants.</title>
        <authorList>
            <person name="Takatani N."/>
            <person name="Nakanishi M."/>
            <person name="Meirelles P."/>
            <person name="Mino S."/>
            <person name="Suda W."/>
            <person name="Oshima K."/>
            <person name="Hattori M."/>
            <person name="Ohkuma M."/>
            <person name="Hosokawa M."/>
            <person name="Miyashita K."/>
            <person name="Thompson F.L."/>
            <person name="Niwa A."/>
            <person name="Sawabe T."/>
            <person name="Sawabe T."/>
        </authorList>
    </citation>
    <scope>NUCLEOTIDE SEQUENCE [LARGE SCALE GENOMIC DNA]</scope>
    <source>
        <strain evidence="6">JCM19302</strain>
    </source>
</reference>
<gene>
    <name evidence="5" type="ORF">JCM19302_3577</name>
</gene>
<dbReference type="Gene3D" id="3.90.550.10">
    <property type="entry name" value="Spore Coat Polysaccharide Biosynthesis Protein SpsA, Chain A"/>
    <property type="match status" value="1"/>
</dbReference>
<accession>A0A090W0C5</accession>
<evidence type="ECO:0000259" key="4">
    <source>
        <dbReference type="Pfam" id="PF00535"/>
    </source>
</evidence>
<evidence type="ECO:0000256" key="1">
    <source>
        <dbReference type="ARBA" id="ARBA00006739"/>
    </source>
</evidence>
<feature type="domain" description="Glycosyltransferase 2-like" evidence="4">
    <location>
        <begin position="41"/>
        <end position="144"/>
    </location>
</feature>
<dbReference type="GO" id="GO:0016757">
    <property type="term" value="F:glycosyltransferase activity"/>
    <property type="evidence" value="ECO:0007669"/>
    <property type="project" value="UniProtKB-KW"/>
</dbReference>
<keyword evidence="2 5" id="KW-0328">Glycosyltransferase</keyword>
<dbReference type="Proteomes" id="UP000029646">
    <property type="component" value="Unassembled WGS sequence"/>
</dbReference>
<sequence length="166" mass="18592">MVILSISIAILYLAVIAAFTFGFDKVKPFNLSDVAAKTRFSVVVPFRNEAENLPQLLKSITALNYTKQLFEIILVDDDSDDDSVKIIKEFIDTISTETGITKTNISLITTKKTSTSPKKDAITTAIKAAKYEWIITTDADCIVQNFGWIVLMSLYRTENLHVLLHQ</sequence>